<dbReference type="InterPro" id="IPR000008">
    <property type="entry name" value="C2_dom"/>
</dbReference>
<protein>
    <recommendedName>
        <fullName evidence="3">C2 domain-containing protein</fullName>
    </recommendedName>
</protein>
<dbReference type="SUPFAM" id="SSF49562">
    <property type="entry name" value="C2 domain (Calcium/lipid-binding domain, CaLB)"/>
    <property type="match status" value="1"/>
</dbReference>
<dbReference type="GO" id="GO:0016020">
    <property type="term" value="C:membrane"/>
    <property type="evidence" value="ECO:0007669"/>
    <property type="project" value="TreeGrafter"/>
</dbReference>
<dbReference type="AlphaFoldDB" id="A0A5J4TT73"/>
<evidence type="ECO:0000256" key="1">
    <source>
        <dbReference type="ARBA" id="ARBA00022723"/>
    </source>
</evidence>
<evidence type="ECO:0000259" key="3">
    <source>
        <dbReference type="PROSITE" id="PS50004"/>
    </source>
</evidence>
<proteinExistence type="predicted"/>
<sequence length="118" mass="13646">KLHQSRDKVELKPYYRYLCIKIKECTDMIAADTTGYSDVFVVNWDRARQMTRVIPENLNPQFNEYLYIPVRMGGSSVFKNQLQKKGNIKISCIDYDEAGNAFFASAEIALSKIKQLKI</sequence>
<dbReference type="EMBL" id="SNRW01026791">
    <property type="protein sequence ID" value="KAA6360545.1"/>
    <property type="molecule type" value="Genomic_DNA"/>
</dbReference>
<evidence type="ECO:0000313" key="4">
    <source>
        <dbReference type="EMBL" id="KAA6360545.1"/>
    </source>
</evidence>
<dbReference type="CDD" id="cd00030">
    <property type="entry name" value="C2"/>
    <property type="match status" value="1"/>
</dbReference>
<evidence type="ECO:0000313" key="5">
    <source>
        <dbReference type="Proteomes" id="UP000324800"/>
    </source>
</evidence>
<gene>
    <name evidence="4" type="ORF">EZS28_043928</name>
</gene>
<dbReference type="Gene3D" id="2.60.40.150">
    <property type="entry name" value="C2 domain"/>
    <property type="match status" value="1"/>
</dbReference>
<keyword evidence="2" id="KW-0106">Calcium</keyword>
<organism evidence="4 5">
    <name type="scientific">Streblomastix strix</name>
    <dbReference type="NCBI Taxonomy" id="222440"/>
    <lineage>
        <taxon>Eukaryota</taxon>
        <taxon>Metamonada</taxon>
        <taxon>Preaxostyla</taxon>
        <taxon>Oxymonadida</taxon>
        <taxon>Streblomastigidae</taxon>
        <taxon>Streblomastix</taxon>
    </lineage>
</organism>
<comment type="caution">
    <text evidence="4">The sequence shown here is derived from an EMBL/GenBank/DDBJ whole genome shotgun (WGS) entry which is preliminary data.</text>
</comment>
<accession>A0A5J4TT73</accession>
<dbReference type="GO" id="GO:0005509">
    <property type="term" value="F:calcium ion binding"/>
    <property type="evidence" value="ECO:0007669"/>
    <property type="project" value="TreeGrafter"/>
</dbReference>
<reference evidence="4 5" key="1">
    <citation type="submission" date="2019-03" db="EMBL/GenBank/DDBJ databases">
        <title>Single cell metagenomics reveals metabolic interactions within the superorganism composed of flagellate Streblomastix strix and complex community of Bacteroidetes bacteria on its surface.</title>
        <authorList>
            <person name="Treitli S.C."/>
            <person name="Kolisko M."/>
            <person name="Husnik F."/>
            <person name="Keeling P."/>
            <person name="Hampl V."/>
        </authorList>
    </citation>
    <scope>NUCLEOTIDE SEQUENCE [LARGE SCALE GENOMIC DNA]</scope>
    <source>
        <strain evidence="4">ST1C</strain>
    </source>
</reference>
<dbReference type="Pfam" id="PF00168">
    <property type="entry name" value="C2"/>
    <property type="match status" value="1"/>
</dbReference>
<dbReference type="OrthoDB" id="1029639at2759"/>
<evidence type="ECO:0000256" key="2">
    <source>
        <dbReference type="ARBA" id="ARBA00022837"/>
    </source>
</evidence>
<feature type="non-terminal residue" evidence="4">
    <location>
        <position position="1"/>
    </location>
</feature>
<dbReference type="InterPro" id="IPR035892">
    <property type="entry name" value="C2_domain_sf"/>
</dbReference>
<keyword evidence="1" id="KW-0479">Metal-binding</keyword>
<feature type="domain" description="C2" evidence="3">
    <location>
        <begin position="1"/>
        <end position="118"/>
    </location>
</feature>
<dbReference type="PANTHER" id="PTHR45911">
    <property type="entry name" value="C2 DOMAIN-CONTAINING PROTEIN"/>
    <property type="match status" value="1"/>
</dbReference>
<dbReference type="PROSITE" id="PS50004">
    <property type="entry name" value="C2"/>
    <property type="match status" value="1"/>
</dbReference>
<name>A0A5J4TT73_9EUKA</name>
<dbReference type="PANTHER" id="PTHR45911:SF4">
    <property type="entry name" value="MULTIPLE C2 AND TRANSMEMBRANE DOMAIN-CONTAINING PROTEIN"/>
    <property type="match status" value="1"/>
</dbReference>
<dbReference type="Proteomes" id="UP000324800">
    <property type="component" value="Unassembled WGS sequence"/>
</dbReference>